<accession>A0A061DC25</accession>
<sequence length="256" mass="29034">MAWSQCSNTLHCTSKFYDECESASESFLYRERQTTKSSRSSTAAATGSQRKYNLLVEISRSLSWCFGRREGEEEAVGAMCRKPPLQRTNQLYATKARHILWTIEPTTSHRHESWTLNHARWMALAWASRVTNGEPITRRMMNGLLVNAMRSKNAIEGITKAVMKNFQGLELVDNISCFETVDQTTAIDTIVDALSEHSAPNRFYFAIIVKKDSCCYAVYYNHRGDERDVVLLECGVPSKHGGIKCGRMIGFNRLEA</sequence>
<reference evidence="2" key="1">
    <citation type="journal article" date="2014" name="Nucleic Acids Res.">
        <title>The evolutionary dynamics of variant antigen genes in Babesia reveal a history of genomic innovation underlying host-parasite interaction.</title>
        <authorList>
            <person name="Jackson A.P."/>
            <person name="Otto T.D."/>
            <person name="Darby A."/>
            <person name="Ramaprasad A."/>
            <person name="Xia D."/>
            <person name="Echaide I.E."/>
            <person name="Farber M."/>
            <person name="Gahlot S."/>
            <person name="Gamble J."/>
            <person name="Gupta D."/>
            <person name="Gupta Y."/>
            <person name="Jackson L."/>
            <person name="Malandrin L."/>
            <person name="Malas T.B."/>
            <person name="Moussa E."/>
            <person name="Nair M."/>
            <person name="Reid A.J."/>
            <person name="Sanders M."/>
            <person name="Sharma J."/>
            <person name="Tracey A."/>
            <person name="Quail M.A."/>
            <person name="Weir W."/>
            <person name="Wastling J.M."/>
            <person name="Hall N."/>
            <person name="Willadsen P."/>
            <person name="Lingelbach K."/>
            <person name="Shiels B."/>
            <person name="Tait A."/>
            <person name="Berriman M."/>
            <person name="Allred D.R."/>
            <person name="Pain A."/>
        </authorList>
    </citation>
    <scope>NUCLEOTIDE SEQUENCE [LARGE SCALE GENOMIC DNA]</scope>
    <source>
        <strain evidence="2">Bond</strain>
    </source>
</reference>
<keyword evidence="2" id="KW-1185">Reference proteome</keyword>
<evidence type="ECO:0000313" key="1">
    <source>
        <dbReference type="EMBL" id="CDR97557.1"/>
    </source>
</evidence>
<evidence type="ECO:0000313" key="2">
    <source>
        <dbReference type="Proteomes" id="UP000033188"/>
    </source>
</evidence>
<dbReference type="OMA" id="RWIALAW"/>
<dbReference type="OrthoDB" id="365839at2759"/>
<gene>
    <name evidence="1" type="ORF">BBBOND_0400490</name>
</gene>
<dbReference type="AlphaFoldDB" id="A0A061DC25"/>
<dbReference type="GeneID" id="24566098"/>
<dbReference type="KEGG" id="bbig:BBBOND_0400490"/>
<dbReference type="VEuPathDB" id="PiroplasmaDB:BBBOND_0400490"/>
<dbReference type="Proteomes" id="UP000033188">
    <property type="component" value="Chromosome 4"/>
</dbReference>
<protein>
    <submittedName>
        <fullName evidence="1">Uncharacterized protein</fullName>
    </submittedName>
</protein>
<dbReference type="RefSeq" id="XP_012769743.1">
    <property type="nucleotide sequence ID" value="XM_012914289.1"/>
</dbReference>
<proteinExistence type="predicted"/>
<organism evidence="1 2">
    <name type="scientific">Babesia bigemina</name>
    <dbReference type="NCBI Taxonomy" id="5866"/>
    <lineage>
        <taxon>Eukaryota</taxon>
        <taxon>Sar</taxon>
        <taxon>Alveolata</taxon>
        <taxon>Apicomplexa</taxon>
        <taxon>Aconoidasida</taxon>
        <taxon>Piroplasmida</taxon>
        <taxon>Babesiidae</taxon>
        <taxon>Babesia</taxon>
    </lineage>
</organism>
<name>A0A061DC25_BABBI</name>
<dbReference type="EMBL" id="LK391710">
    <property type="protein sequence ID" value="CDR97557.1"/>
    <property type="molecule type" value="Genomic_DNA"/>
</dbReference>